<name>A0A0G9MNS4_9SPHN</name>
<keyword evidence="1" id="KW-0560">Oxidoreductase</keyword>
<keyword evidence="1" id="KW-0472">Membrane</keyword>
<dbReference type="GO" id="GO:0005886">
    <property type="term" value="C:plasma membrane"/>
    <property type="evidence" value="ECO:0007669"/>
    <property type="project" value="UniProtKB-SubCell"/>
</dbReference>
<organism evidence="2 3">
    <name type="scientific">Aurantiacibacter luteus</name>
    <dbReference type="NCBI Taxonomy" id="1581420"/>
    <lineage>
        <taxon>Bacteria</taxon>
        <taxon>Pseudomonadati</taxon>
        <taxon>Pseudomonadota</taxon>
        <taxon>Alphaproteobacteria</taxon>
        <taxon>Sphingomonadales</taxon>
        <taxon>Erythrobacteraceae</taxon>
        <taxon>Aurantiacibacter</taxon>
    </lineage>
</organism>
<dbReference type="Pfam" id="PF15461">
    <property type="entry name" value="BCD"/>
    <property type="match status" value="1"/>
</dbReference>
<feature type="transmembrane region" description="Helical" evidence="1">
    <location>
        <begin position="157"/>
        <end position="180"/>
    </location>
</feature>
<dbReference type="GO" id="GO:0005506">
    <property type="term" value="F:iron ion binding"/>
    <property type="evidence" value="ECO:0007669"/>
    <property type="project" value="UniProtKB-UniRule"/>
</dbReference>
<evidence type="ECO:0000313" key="2">
    <source>
        <dbReference type="EMBL" id="KLE32360.1"/>
    </source>
</evidence>
<gene>
    <name evidence="2" type="ORF">AAW00_12985</name>
</gene>
<dbReference type="PATRIC" id="fig|1581420.6.peg.2652"/>
<comment type="caution">
    <text evidence="1">Lacks conserved residue(s) required for the propagation of feature annotation.</text>
</comment>
<dbReference type="Proteomes" id="UP000053464">
    <property type="component" value="Unassembled WGS sequence"/>
</dbReference>
<feature type="transmembrane region" description="Helical" evidence="1">
    <location>
        <begin position="91"/>
        <end position="109"/>
    </location>
</feature>
<keyword evidence="1" id="KW-1133">Transmembrane helix</keyword>
<dbReference type="EMBL" id="LBHB01000004">
    <property type="protein sequence ID" value="KLE32360.1"/>
    <property type="molecule type" value="Genomic_DNA"/>
</dbReference>
<proteinExistence type="inferred from homology"/>
<keyword evidence="3" id="KW-1185">Reference proteome</keyword>
<feature type="transmembrane region" description="Helical" evidence="1">
    <location>
        <begin position="209"/>
        <end position="237"/>
    </location>
</feature>
<feature type="transmembrane region" description="Helical" evidence="1">
    <location>
        <begin position="129"/>
        <end position="150"/>
    </location>
</feature>
<evidence type="ECO:0000313" key="3">
    <source>
        <dbReference type="Proteomes" id="UP000053464"/>
    </source>
</evidence>
<keyword evidence="1" id="KW-0479">Metal-binding</keyword>
<comment type="subcellular location">
    <subcellularLocation>
        <location evidence="1">Cell membrane</location>
        <topology evidence="1">Multi-pass membrane protein</topology>
    </subcellularLocation>
</comment>
<dbReference type="GO" id="GO:0010436">
    <property type="term" value="F:carotenoid dioxygenase activity"/>
    <property type="evidence" value="ECO:0007669"/>
    <property type="project" value="UniProtKB-UniRule"/>
</dbReference>
<sequence length="250" mass="25264">MPFILLAAVAAQLAGGGAAIALGLAFFLAGTAHGAGDEQGGTIRPWNVIGAAGYVVAGLAVAALFVAAPLAGLTLFLLLSAWHFARSTGGTRARQVAFALSAVGGSALWQTGRTEAIFAAVLGMPIPGVWMTGLAILGGAGLLLAAWALGKRWRDPLLWSVLAATALLHPVLAVGFAFLAGHALPMQQAQVRRHGWRAVLAAQGPTTALAVLGAAAIAALVLTGHLALPLAAALAFGMATPHMLSERLER</sequence>
<keyword evidence="1" id="KW-1003">Cell membrane</keyword>
<reference evidence="2 3" key="1">
    <citation type="submission" date="2015-04" db="EMBL/GenBank/DDBJ databases">
        <title>The draft genome sequence of Erythrobacter luteus KA37.</title>
        <authorList>
            <person name="Zhuang L."/>
            <person name="Liu Y."/>
            <person name="Shao Z."/>
        </authorList>
    </citation>
    <scope>NUCLEOTIDE SEQUENCE [LARGE SCALE GENOMIC DNA]</scope>
    <source>
        <strain evidence="2 3">KA37</strain>
    </source>
</reference>
<keyword evidence="1" id="KW-0223">Dioxygenase</keyword>
<dbReference type="GO" id="GO:0016121">
    <property type="term" value="P:carotene catabolic process"/>
    <property type="evidence" value="ECO:0007669"/>
    <property type="project" value="UniProtKB-UniRule"/>
</dbReference>
<keyword evidence="1" id="KW-0408">Iron</keyword>
<dbReference type="AlphaFoldDB" id="A0A0G9MNS4"/>
<comment type="catalytic activity">
    <reaction evidence="1">
        <text>all-trans-beta-carotene + O2 = 2 all-trans-retinal</text>
        <dbReference type="Rhea" id="RHEA:32887"/>
        <dbReference type="ChEBI" id="CHEBI:15379"/>
        <dbReference type="ChEBI" id="CHEBI:17579"/>
        <dbReference type="ChEBI" id="CHEBI:17898"/>
        <dbReference type="EC" id="1.13.11.63"/>
    </reaction>
</comment>
<accession>A0A0G9MNS4</accession>
<dbReference type="EC" id="1.13.11.63" evidence="1"/>
<evidence type="ECO:0000256" key="1">
    <source>
        <dbReference type="HAMAP-Rule" id="MF_02093"/>
    </source>
</evidence>
<comment type="caution">
    <text evidence="2">The sequence shown here is derived from an EMBL/GenBank/DDBJ whole genome shotgun (WGS) entry which is preliminary data.</text>
</comment>
<comment type="similarity">
    <text evidence="1">Belongs to the Brp/Blh beta-carotene diooxygenase family.</text>
</comment>
<dbReference type="GO" id="GO:0003834">
    <property type="term" value="F:beta-carotene 15,15'-dioxygenase activity"/>
    <property type="evidence" value="ECO:0007669"/>
    <property type="project" value="UniProtKB-EC"/>
</dbReference>
<dbReference type="HAMAP" id="MF_02093">
    <property type="entry name" value="Beta_carotene_diox"/>
    <property type="match status" value="1"/>
</dbReference>
<keyword evidence="1" id="KW-0812">Transmembrane</keyword>
<feature type="transmembrane region" description="Helical" evidence="1">
    <location>
        <begin position="49"/>
        <end position="79"/>
    </location>
</feature>
<comment type="function">
    <text evidence="1">Catalyzes the cleavage of beta-carotene at its central double bond (15,15') to yield two molecules of all-trans-retinal.</text>
</comment>
<comment type="cofactor">
    <cofactor evidence="1">
        <name>Fe(2+)</name>
        <dbReference type="ChEBI" id="CHEBI:29033"/>
    </cofactor>
</comment>
<protein>
    <recommendedName>
        <fullName evidence="1">Probable beta-carotene 15,15'-dioxygenase</fullName>
        <ecNumber evidence="1">1.13.11.63</ecNumber>
    </recommendedName>
</protein>
<dbReference type="InterPro" id="IPR022270">
    <property type="entry name" value="Blh_diox"/>
</dbReference>